<protein>
    <submittedName>
        <fullName evidence="1">SJCHGC05180 protein</fullName>
    </submittedName>
</protein>
<sequence>MGRWNVHTMLKTGGKIKIAMKMKRYHLKVIRIGETHLLQAKQQRLSSGKVLLYTGHE</sequence>
<dbReference type="EMBL" id="AY915349">
    <property type="protein sequence ID" value="AAX30570.1"/>
    <property type="molecule type" value="mRNA"/>
</dbReference>
<organism evidence="1">
    <name type="scientific">Schistosoma japonicum</name>
    <name type="common">Blood fluke</name>
    <dbReference type="NCBI Taxonomy" id="6182"/>
    <lineage>
        <taxon>Eukaryota</taxon>
        <taxon>Metazoa</taxon>
        <taxon>Spiralia</taxon>
        <taxon>Lophotrochozoa</taxon>
        <taxon>Platyhelminthes</taxon>
        <taxon>Trematoda</taxon>
        <taxon>Digenea</taxon>
        <taxon>Strigeidida</taxon>
        <taxon>Schistosomatoidea</taxon>
        <taxon>Schistosomatidae</taxon>
        <taxon>Schistosoma</taxon>
    </lineage>
</organism>
<reference evidence="1" key="1">
    <citation type="submission" date="2005-01" db="EMBL/GenBank/DDBJ databases">
        <authorList>
            <person name="Han Z."/>
        </authorList>
    </citation>
    <scope>NUCLEOTIDE SEQUENCE</scope>
</reference>
<proteinExistence type="evidence at transcript level"/>
<reference evidence="1" key="2">
    <citation type="journal article" date="2006" name="PLoS Pathog.">
        <title>New perspectives on host-parasite interplay by comparative transcriptomic and proteomic analyses of Schistosoma japonicum.</title>
        <authorList>
            <person name="Liu F."/>
            <person name="Lu J."/>
            <person name="Hu W."/>
            <person name="Wang S.Y."/>
            <person name="Cui S.J."/>
            <person name="Chi M."/>
            <person name="Yan Q."/>
            <person name="Wang X.R."/>
            <person name="Song H.D."/>
            <person name="Xu X.N."/>
            <person name="Wang J.J."/>
            <person name="Zhang X.L."/>
            <person name="Zhang X."/>
            <person name="Wang Z.Q."/>
            <person name="Xue C.L."/>
            <person name="Brindley P.J."/>
            <person name="McManus D.P."/>
            <person name="Yang P.Y."/>
            <person name="Feng Z."/>
            <person name="Chen Z."/>
            <person name="Han Z.G."/>
        </authorList>
    </citation>
    <scope>NUCLEOTIDE SEQUENCE</scope>
</reference>
<dbReference type="AlphaFoldDB" id="Q5BSB5"/>
<evidence type="ECO:0000313" key="1">
    <source>
        <dbReference type="EMBL" id="AAX30570.1"/>
    </source>
</evidence>
<accession>Q5BSB5</accession>
<name>Q5BSB5_SCHJA</name>